<dbReference type="EMBL" id="FO704550">
    <property type="protein sequence ID" value="CDG18377.1"/>
    <property type="molecule type" value="Genomic_DNA"/>
</dbReference>
<dbReference type="STRING" id="351671.XDD1_2678"/>
<dbReference type="RefSeq" id="WP_269450519.1">
    <property type="nucleotide sequence ID" value="NZ_CAWMED010000001.1"/>
</dbReference>
<proteinExistence type="predicted"/>
<name>A0A068QTP3_9GAMM</name>
<dbReference type="Proteomes" id="UP000032721">
    <property type="component" value="Chromosome"/>
</dbReference>
<dbReference type="AlphaFoldDB" id="A0A068QTP3"/>
<accession>A0A068QTP3</accession>
<sequence>MDKITAIKTLDEFSKMGKNIFLLQNLAVIFADEAPRTTNIEKVH</sequence>
<evidence type="ECO:0000313" key="1">
    <source>
        <dbReference type="EMBL" id="CDG18377.1"/>
    </source>
</evidence>
<evidence type="ECO:0000313" key="2">
    <source>
        <dbReference type="Proteomes" id="UP000032721"/>
    </source>
</evidence>
<protein>
    <submittedName>
        <fullName evidence="1">Uncharacterized protein</fullName>
    </submittedName>
</protein>
<reference evidence="1 2" key="1">
    <citation type="submission" date="2013-07" db="EMBL/GenBank/DDBJ databases">
        <authorList>
            <person name="Genoscope - CEA"/>
        </authorList>
    </citation>
    <scope>NUCLEOTIDE SEQUENCE [LARGE SCALE GENOMIC DNA]</scope>
    <source>
        <strain evidence="2">FRM16 / DSM 17909</strain>
    </source>
</reference>
<dbReference type="HOGENOM" id="CLU_3224055_0_0_6"/>
<dbReference type="KEGG" id="xdo:XDD1_2678"/>
<organism evidence="1 2">
    <name type="scientific">Xenorhabdus doucetiae</name>
    <dbReference type="NCBI Taxonomy" id="351671"/>
    <lineage>
        <taxon>Bacteria</taxon>
        <taxon>Pseudomonadati</taxon>
        <taxon>Pseudomonadota</taxon>
        <taxon>Gammaproteobacteria</taxon>
        <taxon>Enterobacterales</taxon>
        <taxon>Morganellaceae</taxon>
        <taxon>Xenorhabdus</taxon>
    </lineage>
</organism>
<gene>
    <name evidence="1" type="ORF">XDD1_2678</name>
</gene>